<evidence type="ECO:0000256" key="1">
    <source>
        <dbReference type="ARBA" id="ARBA00000582"/>
    </source>
</evidence>
<keyword evidence="3 10" id="KW-0690">Ribosome biogenesis</keyword>
<evidence type="ECO:0000256" key="2">
    <source>
        <dbReference type="ARBA" id="ARBA00022490"/>
    </source>
</evidence>
<evidence type="ECO:0000256" key="4">
    <source>
        <dbReference type="ARBA" id="ARBA00022552"/>
    </source>
</evidence>
<sequence length="176" mass="19900">MARREIPNLIVCGTPGTGKTSLAHKLASQSGLKHIDLSKYAVEHNLVDGWDEVLNCAVLDEDKVVDHLESCLPDGGYILDYHGCDFFPQELIDTVVVLRTENSVLYDRLKARGYPEAKISNNMECEIFQTILDEARESYEEDIIMELSSNTPEEQDANAEKLVSWIADWKNDKLKK</sequence>
<feature type="binding site" evidence="10">
    <location>
        <position position="21"/>
    </location>
    <ligand>
        <name>ATP</name>
        <dbReference type="ChEBI" id="CHEBI:30616"/>
    </ligand>
</feature>
<dbReference type="GO" id="GO:0006364">
    <property type="term" value="P:rRNA processing"/>
    <property type="evidence" value="ECO:0007669"/>
    <property type="project" value="UniProtKB-KW"/>
</dbReference>
<dbReference type="Gene3D" id="3.40.50.300">
    <property type="entry name" value="P-loop containing nucleotide triphosphate hydrolases"/>
    <property type="match status" value="1"/>
</dbReference>
<dbReference type="Pfam" id="PF13238">
    <property type="entry name" value="AAA_18"/>
    <property type="match status" value="1"/>
</dbReference>
<keyword evidence="5 10" id="KW-0808">Transferase</keyword>
<evidence type="ECO:0000256" key="9">
    <source>
        <dbReference type="ARBA" id="ARBA00023242"/>
    </source>
</evidence>
<comment type="similarity">
    <text evidence="10">Belongs to the adenylate kinase family. AK6 subfamily.</text>
</comment>
<keyword evidence="7 10" id="KW-0418">Kinase</keyword>
<dbReference type="PANTHER" id="PTHR12595:SF0">
    <property type="entry name" value="ADENYLATE KINASE ISOENZYME 6"/>
    <property type="match status" value="1"/>
</dbReference>
<comment type="subcellular location">
    <subcellularLocation>
        <location evidence="10">Cytoplasm</location>
    </subcellularLocation>
    <subcellularLocation>
        <location evidence="10">Nucleus</location>
    </subcellularLocation>
</comment>
<feature type="binding site" evidence="10">
    <location>
        <position position="16"/>
    </location>
    <ligand>
        <name>ATP</name>
        <dbReference type="ChEBI" id="CHEBI:30616"/>
    </ligand>
</feature>
<dbReference type="EC" id="2.7.4.3" evidence="10"/>
<dbReference type="FunFam" id="3.40.50.300:FF:000372">
    <property type="entry name" value="Adenylate kinase isoenzyme 6 homolog"/>
    <property type="match status" value="1"/>
</dbReference>
<evidence type="ECO:0000256" key="7">
    <source>
        <dbReference type="ARBA" id="ARBA00022777"/>
    </source>
</evidence>
<comment type="caution">
    <text evidence="11">The sequence shown here is derived from an EMBL/GenBank/DDBJ whole genome shotgun (WGS) entry which is preliminary data.</text>
</comment>
<evidence type="ECO:0000256" key="5">
    <source>
        <dbReference type="ARBA" id="ARBA00022679"/>
    </source>
</evidence>
<evidence type="ECO:0000313" key="11">
    <source>
        <dbReference type="EMBL" id="OQV24546.1"/>
    </source>
</evidence>
<keyword evidence="9 10" id="KW-0539">Nucleus</keyword>
<protein>
    <recommendedName>
        <fullName evidence="10">Adenylate kinase isoenzyme 6 homolog</fullName>
        <shortName evidence="10">AK6</shortName>
        <ecNumber evidence="10">2.7.4.3</ecNumber>
    </recommendedName>
    <alternativeName>
        <fullName evidence="10">Dual activity adenylate kinase/ATPase</fullName>
        <shortName evidence="10">AK/ATPase</shortName>
    </alternativeName>
</protein>
<dbReference type="GO" id="GO:0005524">
    <property type="term" value="F:ATP binding"/>
    <property type="evidence" value="ECO:0007669"/>
    <property type="project" value="UniProtKB-KW"/>
</dbReference>
<comment type="catalytic activity">
    <reaction evidence="1 10">
        <text>AMP + ATP = 2 ADP</text>
        <dbReference type="Rhea" id="RHEA:12973"/>
        <dbReference type="ChEBI" id="CHEBI:30616"/>
        <dbReference type="ChEBI" id="CHEBI:456215"/>
        <dbReference type="ChEBI" id="CHEBI:456216"/>
        <dbReference type="EC" id="2.7.4.3"/>
    </reaction>
</comment>
<feature type="binding site" evidence="10">
    <location>
        <position position="18"/>
    </location>
    <ligand>
        <name>ATP</name>
        <dbReference type="ChEBI" id="CHEBI:30616"/>
    </ligand>
</feature>
<name>A0A1W0XAI9_HYPEX</name>
<dbReference type="GO" id="GO:0004017">
    <property type="term" value="F:AMP kinase activity"/>
    <property type="evidence" value="ECO:0007669"/>
    <property type="project" value="UniProtKB-UniRule"/>
</dbReference>
<reference evidence="12" key="1">
    <citation type="submission" date="2017-01" db="EMBL/GenBank/DDBJ databases">
        <title>Comparative genomics of anhydrobiosis in the tardigrade Hypsibius dujardini.</title>
        <authorList>
            <person name="Yoshida Y."/>
            <person name="Koutsovoulos G."/>
            <person name="Laetsch D."/>
            <person name="Stevens L."/>
            <person name="Kumar S."/>
            <person name="Horikawa D."/>
            <person name="Ishino K."/>
            <person name="Komine S."/>
            <person name="Tomita M."/>
            <person name="Blaxter M."/>
            <person name="Arakawa K."/>
        </authorList>
    </citation>
    <scope>NUCLEOTIDE SEQUENCE [LARGE SCALE GENOMIC DNA]</scope>
    <source>
        <strain evidence="12">Z151</strain>
    </source>
</reference>
<dbReference type="InterPro" id="IPR020618">
    <property type="entry name" value="Adenyl_kinase_AK6"/>
</dbReference>
<dbReference type="EMBL" id="MTYJ01000006">
    <property type="protein sequence ID" value="OQV24546.1"/>
    <property type="molecule type" value="Genomic_DNA"/>
</dbReference>
<feature type="region of interest" description="LID" evidence="10">
    <location>
        <begin position="111"/>
        <end position="121"/>
    </location>
</feature>
<comment type="subunit">
    <text evidence="10">Monomer and homodimer. Interacts with small ribosomal subunit protein uS11. Not a structural component of 43S pre-ribosomes, but transiently interacts with them by binding to uS11.</text>
</comment>
<accession>A0A1W0XAI9</accession>
<evidence type="ECO:0000313" key="12">
    <source>
        <dbReference type="Proteomes" id="UP000192578"/>
    </source>
</evidence>
<dbReference type="SUPFAM" id="SSF52540">
    <property type="entry name" value="P-loop containing nucleoside triphosphate hydrolases"/>
    <property type="match status" value="1"/>
</dbReference>
<feature type="binding site" evidence="10">
    <location>
        <position position="19"/>
    </location>
    <ligand>
        <name>ATP</name>
        <dbReference type="ChEBI" id="CHEBI:30616"/>
    </ligand>
</feature>
<dbReference type="InterPro" id="IPR027417">
    <property type="entry name" value="P-loop_NTPase"/>
</dbReference>
<dbReference type="OrthoDB" id="10251185at2759"/>
<evidence type="ECO:0000256" key="10">
    <source>
        <dbReference type="HAMAP-Rule" id="MF_03173"/>
    </source>
</evidence>
<keyword evidence="4 10" id="KW-0698">rRNA processing</keyword>
<feature type="binding site" evidence="10">
    <location>
        <position position="112"/>
    </location>
    <ligand>
        <name>ATP</name>
        <dbReference type="ChEBI" id="CHEBI:30616"/>
    </ligand>
</feature>
<comment type="function">
    <text evidence="10">Broad-specificity nucleoside monophosphate (NMP) kinase that catalyzes the reversible transfer of the terminal phosphate group between nucleoside triphosphates and monophosphates. Has also ATPase activity. Involved in the late cytoplasmic maturation steps of the 40S ribosomal particles, specifically 18S rRNA maturation. While NMP activity is not required for ribosome maturation, ATPase activity is. Associates transiently with small ribosomal subunit protein uS11. ATP hydrolysis breaks the interaction with uS11. May temporarily remove uS11 from the ribosome to enable a conformational change of the ribosomal RNA that is needed for the final maturation step of the small ribosomal subunit. Its NMP activity may have a role in nuclear energy homeostasis.</text>
</comment>
<dbReference type="GO" id="GO:0042274">
    <property type="term" value="P:ribosomal small subunit biogenesis"/>
    <property type="evidence" value="ECO:0007669"/>
    <property type="project" value="UniProtKB-UniRule"/>
</dbReference>
<gene>
    <name evidence="11" type="ORF">BV898_01606</name>
</gene>
<keyword evidence="6 10" id="KW-0547">Nucleotide-binding</keyword>
<feature type="binding site" evidence="10">
    <location>
        <position position="20"/>
    </location>
    <ligand>
        <name>ATP</name>
        <dbReference type="ChEBI" id="CHEBI:30616"/>
    </ligand>
</feature>
<keyword evidence="12" id="KW-1185">Reference proteome</keyword>
<dbReference type="AlphaFoldDB" id="A0A1W0XAI9"/>
<keyword evidence="2 10" id="KW-0963">Cytoplasm</keyword>
<dbReference type="GO" id="GO:0016887">
    <property type="term" value="F:ATP hydrolysis activity"/>
    <property type="evidence" value="ECO:0007669"/>
    <property type="project" value="UniProtKB-UniRule"/>
</dbReference>
<comment type="caution">
    <text evidence="10">Lacks conserved residue(s) required for the propagation of feature annotation.</text>
</comment>
<dbReference type="PANTHER" id="PTHR12595">
    <property type="entry name" value="POS9-ACTIVATING FACTOR FAP7-RELATED"/>
    <property type="match status" value="1"/>
</dbReference>
<organism evidence="11 12">
    <name type="scientific">Hypsibius exemplaris</name>
    <name type="common">Freshwater tardigrade</name>
    <dbReference type="NCBI Taxonomy" id="2072580"/>
    <lineage>
        <taxon>Eukaryota</taxon>
        <taxon>Metazoa</taxon>
        <taxon>Ecdysozoa</taxon>
        <taxon>Tardigrada</taxon>
        <taxon>Eutardigrada</taxon>
        <taxon>Parachela</taxon>
        <taxon>Hypsibioidea</taxon>
        <taxon>Hypsibiidae</taxon>
        <taxon>Hypsibius</taxon>
    </lineage>
</organism>
<evidence type="ECO:0000256" key="3">
    <source>
        <dbReference type="ARBA" id="ARBA00022517"/>
    </source>
</evidence>
<proteinExistence type="inferred from homology"/>
<feature type="region of interest" description="NMPbind" evidence="10">
    <location>
        <begin position="36"/>
        <end position="59"/>
    </location>
</feature>
<comment type="catalytic activity">
    <reaction evidence="10">
        <text>ATP + H2O = ADP + phosphate + H(+)</text>
        <dbReference type="Rhea" id="RHEA:13065"/>
        <dbReference type="ChEBI" id="CHEBI:15377"/>
        <dbReference type="ChEBI" id="CHEBI:15378"/>
        <dbReference type="ChEBI" id="CHEBI:30616"/>
        <dbReference type="ChEBI" id="CHEBI:43474"/>
        <dbReference type="ChEBI" id="CHEBI:456216"/>
    </reaction>
</comment>
<keyword evidence="8 10" id="KW-0067">ATP-binding</keyword>
<dbReference type="HAMAP" id="MF_00039">
    <property type="entry name" value="Adenylate_kinase_AK6"/>
    <property type="match status" value="1"/>
</dbReference>
<dbReference type="Proteomes" id="UP000192578">
    <property type="component" value="Unassembled WGS sequence"/>
</dbReference>
<dbReference type="GO" id="GO:0005737">
    <property type="term" value="C:cytoplasm"/>
    <property type="evidence" value="ECO:0007669"/>
    <property type="project" value="UniProtKB-SubCell"/>
</dbReference>
<evidence type="ECO:0000256" key="6">
    <source>
        <dbReference type="ARBA" id="ARBA00022741"/>
    </source>
</evidence>
<evidence type="ECO:0000256" key="8">
    <source>
        <dbReference type="ARBA" id="ARBA00022840"/>
    </source>
</evidence>
<dbReference type="GO" id="GO:0005634">
    <property type="term" value="C:nucleus"/>
    <property type="evidence" value="ECO:0007669"/>
    <property type="project" value="UniProtKB-SubCell"/>
</dbReference>